<evidence type="ECO:0000256" key="7">
    <source>
        <dbReference type="ARBA" id="ARBA00023136"/>
    </source>
</evidence>
<accession>A0A7C9BJ54</accession>
<dbReference type="Gene3D" id="1.10.3470.10">
    <property type="entry name" value="ABC transporter involved in vitamin B12 uptake, BtuC"/>
    <property type="match status" value="1"/>
</dbReference>
<keyword evidence="10" id="KW-1185">Reference proteome</keyword>
<evidence type="ECO:0000256" key="8">
    <source>
        <dbReference type="SAM" id="Phobius"/>
    </source>
</evidence>
<dbReference type="Pfam" id="PF01032">
    <property type="entry name" value="FecCD"/>
    <property type="match status" value="1"/>
</dbReference>
<evidence type="ECO:0000256" key="3">
    <source>
        <dbReference type="ARBA" id="ARBA00022448"/>
    </source>
</evidence>
<comment type="caution">
    <text evidence="9">The sequence shown here is derived from an EMBL/GenBank/DDBJ whole genome shotgun (WGS) entry which is preliminary data.</text>
</comment>
<dbReference type="InterPro" id="IPR037294">
    <property type="entry name" value="ABC_BtuC-like"/>
</dbReference>
<comment type="subcellular location">
    <subcellularLocation>
        <location evidence="1">Cell membrane</location>
        <topology evidence="1">Multi-pass membrane protein</topology>
    </subcellularLocation>
</comment>
<evidence type="ECO:0000256" key="2">
    <source>
        <dbReference type="ARBA" id="ARBA00007935"/>
    </source>
</evidence>
<proteinExistence type="inferred from homology"/>
<feature type="transmembrane region" description="Helical" evidence="8">
    <location>
        <begin position="115"/>
        <end position="133"/>
    </location>
</feature>
<sequence>MSVETMAPKTAEPVPTRVVFGPVRNRWLYPLLVVLLFVTTVVSIGVGAVWISPDEVLAILGNQVGLRLPADEMKTSIMTVIRLPRVCLGLLIGSGIAVAGAAMQGLFRNPLADPGLIGISSGAMLAAVAMIVLKTALFDQMLGLLGYYALALASFVGACLTSLLVYRLARVAGRSVVTTMLLAGIAINALAGALTGLLTSMATDEQLRTITFWTLGSLGGATWTTVLALLPFVGVVLVGLPRLGGALNGLALGESQAQMLGVDLVHLKRWVIILAALSVGASVAVAGLIGFVGLVTPHLIRLVAGADHRRVLVGSALGGATVLTAADALARTVVAPAELPIGVLTALLGAPVFLWLLIGRRNAA</sequence>
<dbReference type="AlphaFoldDB" id="A0A7C9BJ54"/>
<dbReference type="Proteomes" id="UP000479293">
    <property type="component" value="Unassembled WGS sequence"/>
</dbReference>
<feature type="transmembrane region" description="Helical" evidence="8">
    <location>
        <begin position="210"/>
        <end position="240"/>
    </location>
</feature>
<gene>
    <name evidence="9" type="ORF">GBK04_29440</name>
</gene>
<keyword evidence="7 8" id="KW-0472">Membrane</keyword>
<evidence type="ECO:0000256" key="5">
    <source>
        <dbReference type="ARBA" id="ARBA00022692"/>
    </source>
</evidence>
<dbReference type="PANTHER" id="PTHR30472:SF25">
    <property type="entry name" value="ABC TRANSPORTER PERMEASE PROTEIN MJ0876-RELATED"/>
    <property type="match status" value="1"/>
</dbReference>
<dbReference type="CDD" id="cd06550">
    <property type="entry name" value="TM_ABC_iron-siderophores_like"/>
    <property type="match status" value="1"/>
</dbReference>
<dbReference type="GO" id="GO:0005886">
    <property type="term" value="C:plasma membrane"/>
    <property type="evidence" value="ECO:0007669"/>
    <property type="project" value="UniProtKB-SubCell"/>
</dbReference>
<keyword evidence="5 8" id="KW-0812">Transmembrane</keyword>
<dbReference type="FunFam" id="1.10.3470.10:FF:000001">
    <property type="entry name" value="Vitamin B12 ABC transporter permease BtuC"/>
    <property type="match status" value="1"/>
</dbReference>
<keyword evidence="4" id="KW-1003">Cell membrane</keyword>
<evidence type="ECO:0000256" key="4">
    <source>
        <dbReference type="ARBA" id="ARBA00022475"/>
    </source>
</evidence>
<feature type="transmembrane region" description="Helical" evidence="8">
    <location>
        <begin position="311"/>
        <end position="333"/>
    </location>
</feature>
<evidence type="ECO:0000256" key="1">
    <source>
        <dbReference type="ARBA" id="ARBA00004651"/>
    </source>
</evidence>
<protein>
    <submittedName>
        <fullName evidence="9">Iron chelate uptake ABC transporter family permease subunit</fullName>
    </submittedName>
</protein>
<dbReference type="GO" id="GO:0033214">
    <property type="term" value="P:siderophore-iron import into cell"/>
    <property type="evidence" value="ECO:0007669"/>
    <property type="project" value="TreeGrafter"/>
</dbReference>
<evidence type="ECO:0000313" key="9">
    <source>
        <dbReference type="EMBL" id="MPR37340.1"/>
    </source>
</evidence>
<evidence type="ECO:0000313" key="10">
    <source>
        <dbReference type="Proteomes" id="UP000479293"/>
    </source>
</evidence>
<organism evidence="9 10">
    <name type="scientific">Salmonirosea aquatica</name>
    <dbReference type="NCBI Taxonomy" id="2654236"/>
    <lineage>
        <taxon>Bacteria</taxon>
        <taxon>Pseudomonadati</taxon>
        <taxon>Bacteroidota</taxon>
        <taxon>Cytophagia</taxon>
        <taxon>Cytophagales</taxon>
        <taxon>Spirosomataceae</taxon>
        <taxon>Salmonirosea</taxon>
    </lineage>
</organism>
<keyword evidence="3" id="KW-0813">Transport</keyword>
<feature type="transmembrane region" description="Helical" evidence="8">
    <location>
        <begin position="145"/>
        <end position="169"/>
    </location>
</feature>
<name>A0A7C9BJ54_9BACT</name>
<reference evidence="9 10" key="1">
    <citation type="submission" date="2019-10" db="EMBL/GenBank/DDBJ databases">
        <title>Draft Genome Sequence of Cytophagaceae sp. SJW1-29.</title>
        <authorList>
            <person name="Choi A."/>
        </authorList>
    </citation>
    <scope>NUCLEOTIDE SEQUENCE [LARGE SCALE GENOMIC DNA]</scope>
    <source>
        <strain evidence="9 10">SJW1-29</strain>
    </source>
</reference>
<dbReference type="SUPFAM" id="SSF81345">
    <property type="entry name" value="ABC transporter involved in vitamin B12 uptake, BtuC"/>
    <property type="match status" value="1"/>
</dbReference>
<feature type="transmembrane region" description="Helical" evidence="8">
    <location>
        <begin position="175"/>
        <end position="198"/>
    </location>
</feature>
<dbReference type="InterPro" id="IPR000522">
    <property type="entry name" value="ABC_transptr_permease_BtuC"/>
</dbReference>
<feature type="transmembrane region" description="Helical" evidence="8">
    <location>
        <begin position="83"/>
        <end position="103"/>
    </location>
</feature>
<evidence type="ECO:0000256" key="6">
    <source>
        <dbReference type="ARBA" id="ARBA00022989"/>
    </source>
</evidence>
<feature type="transmembrane region" description="Helical" evidence="8">
    <location>
        <begin position="270"/>
        <end position="299"/>
    </location>
</feature>
<feature type="transmembrane region" description="Helical" evidence="8">
    <location>
        <begin position="339"/>
        <end position="358"/>
    </location>
</feature>
<keyword evidence="6 8" id="KW-1133">Transmembrane helix</keyword>
<feature type="transmembrane region" description="Helical" evidence="8">
    <location>
        <begin position="27"/>
        <end position="51"/>
    </location>
</feature>
<dbReference type="EMBL" id="WHLY01000004">
    <property type="protein sequence ID" value="MPR37340.1"/>
    <property type="molecule type" value="Genomic_DNA"/>
</dbReference>
<comment type="similarity">
    <text evidence="2">Belongs to the binding-protein-dependent transport system permease family. FecCD subfamily.</text>
</comment>
<dbReference type="GO" id="GO:0022857">
    <property type="term" value="F:transmembrane transporter activity"/>
    <property type="evidence" value="ECO:0007669"/>
    <property type="project" value="InterPro"/>
</dbReference>
<dbReference type="PANTHER" id="PTHR30472">
    <property type="entry name" value="FERRIC ENTEROBACTIN TRANSPORT SYSTEM PERMEASE PROTEIN"/>
    <property type="match status" value="1"/>
</dbReference>